<gene>
    <name evidence="2" type="ORF">UFOPK3752_00350</name>
</gene>
<dbReference type="InterPro" id="IPR008984">
    <property type="entry name" value="SMAD_FHA_dom_sf"/>
</dbReference>
<evidence type="ECO:0000313" key="2">
    <source>
        <dbReference type="EMBL" id="CAB4929745.1"/>
    </source>
</evidence>
<dbReference type="SMART" id="SM00240">
    <property type="entry name" value="FHA"/>
    <property type="match status" value="1"/>
</dbReference>
<dbReference type="Pfam" id="PF00498">
    <property type="entry name" value="FHA"/>
    <property type="match status" value="1"/>
</dbReference>
<dbReference type="Gene3D" id="2.60.200.20">
    <property type="match status" value="1"/>
</dbReference>
<feature type="domain" description="FHA" evidence="1">
    <location>
        <begin position="91"/>
        <end position="140"/>
    </location>
</feature>
<sequence>MGRQCPQCGHLSDEQDHFCGACGAELSAVEHPVHQTGVLGLRAPSEGDSAPMPTVDSTSVGGLGKGEAVLVVLRGPQQGMRFDLDPSAGLIVVGRSPECGLFLDDVTVSRRHAELHSVESGWELHDSGSLNGSYVNRERIDRTTLTGGDEVQIGKYRFVYLEAAGNSAAGTHSGGES</sequence>
<dbReference type="InterPro" id="IPR000253">
    <property type="entry name" value="FHA_dom"/>
</dbReference>
<dbReference type="AlphaFoldDB" id="A0A6J7IG89"/>
<dbReference type="PROSITE" id="PS50006">
    <property type="entry name" value="FHA_DOMAIN"/>
    <property type="match status" value="1"/>
</dbReference>
<dbReference type="SUPFAM" id="SSF49879">
    <property type="entry name" value="SMAD/FHA domain"/>
    <property type="match status" value="1"/>
</dbReference>
<reference evidence="2" key="1">
    <citation type="submission" date="2020-05" db="EMBL/GenBank/DDBJ databases">
        <authorList>
            <person name="Chiriac C."/>
            <person name="Salcher M."/>
            <person name="Ghai R."/>
            <person name="Kavagutti S V."/>
        </authorList>
    </citation>
    <scope>NUCLEOTIDE SEQUENCE</scope>
</reference>
<accession>A0A6J7IG89</accession>
<protein>
    <submittedName>
        <fullName evidence="2">Unannotated protein</fullName>
    </submittedName>
</protein>
<proteinExistence type="predicted"/>
<dbReference type="EMBL" id="CAFBND010000009">
    <property type="protein sequence ID" value="CAB4929745.1"/>
    <property type="molecule type" value="Genomic_DNA"/>
</dbReference>
<name>A0A6J7IG89_9ZZZZ</name>
<organism evidence="2">
    <name type="scientific">freshwater metagenome</name>
    <dbReference type="NCBI Taxonomy" id="449393"/>
    <lineage>
        <taxon>unclassified sequences</taxon>
        <taxon>metagenomes</taxon>
        <taxon>ecological metagenomes</taxon>
    </lineage>
</organism>
<evidence type="ECO:0000259" key="1">
    <source>
        <dbReference type="PROSITE" id="PS50006"/>
    </source>
</evidence>